<dbReference type="InterPro" id="IPR036388">
    <property type="entry name" value="WH-like_DNA-bd_sf"/>
</dbReference>
<dbReference type="Gene3D" id="3.30.1050.10">
    <property type="entry name" value="SCP2 sterol-binding domain"/>
    <property type="match status" value="1"/>
</dbReference>
<keyword evidence="3" id="KW-0804">Transcription</keyword>
<dbReference type="GO" id="GO:0003677">
    <property type="term" value="F:DNA binding"/>
    <property type="evidence" value="ECO:0007669"/>
    <property type="project" value="UniProtKB-KW"/>
</dbReference>
<dbReference type="Gene3D" id="1.10.10.10">
    <property type="entry name" value="Winged helix-like DNA-binding domain superfamily/Winged helix DNA-binding domain"/>
    <property type="match status" value="1"/>
</dbReference>
<feature type="domain" description="HTH hxlR-type" evidence="4">
    <location>
        <begin position="15"/>
        <end position="113"/>
    </location>
</feature>
<proteinExistence type="predicted"/>
<dbReference type="Proteomes" id="UP000193870">
    <property type="component" value="Unassembled WGS sequence"/>
</dbReference>
<dbReference type="GO" id="GO:0006355">
    <property type="term" value="P:regulation of DNA-templated transcription"/>
    <property type="evidence" value="ECO:0007669"/>
    <property type="project" value="UniProtKB-ARBA"/>
</dbReference>
<sequence length="226" mass="24579">MPEAGPHGRWYQDACGTAFGLELLGERWSLLIVRELMFGPKRFSDIRANLPGISAKVLTERLSGLEASGVIIRTTAPEPTPAQLYGLTEWGHEAEPIIRELGRWAAASPLHDPTLPLSPASFMLSLRTMMDAEAARDMEIAVVFSIGTAQFTARLANGAMPVERGETEAPDLHFEAPSAPPLAAVFYGEAEPDAVSVRVIGDPELRRTFTALFNLPRPHPLARSGR</sequence>
<evidence type="ECO:0000259" key="4">
    <source>
        <dbReference type="PROSITE" id="PS51118"/>
    </source>
</evidence>
<reference evidence="5 6" key="1">
    <citation type="submission" date="2017-03" db="EMBL/GenBank/DDBJ databases">
        <authorList>
            <person name="Afonso C.L."/>
            <person name="Miller P.J."/>
            <person name="Scott M.A."/>
            <person name="Spackman E."/>
            <person name="Goraichik I."/>
            <person name="Dimitrov K.M."/>
            <person name="Suarez D.L."/>
            <person name="Swayne D.E."/>
        </authorList>
    </citation>
    <scope>NUCLEOTIDE SEQUENCE [LARGE SCALE GENOMIC DNA]</scope>
    <source>
        <strain evidence="5 6">CECT 7066</strain>
    </source>
</reference>
<dbReference type="InterPro" id="IPR002577">
    <property type="entry name" value="HTH_HxlR"/>
</dbReference>
<evidence type="ECO:0000256" key="1">
    <source>
        <dbReference type="ARBA" id="ARBA00023015"/>
    </source>
</evidence>
<dbReference type="SUPFAM" id="SSF46785">
    <property type="entry name" value="Winged helix' DNA-binding domain"/>
    <property type="match status" value="1"/>
</dbReference>
<evidence type="ECO:0000313" key="5">
    <source>
        <dbReference type="EMBL" id="SLN68549.1"/>
    </source>
</evidence>
<protein>
    <submittedName>
        <fullName evidence="5">HTH-type transcriptional regulator YodB</fullName>
    </submittedName>
</protein>
<dbReference type="InterPro" id="IPR036527">
    <property type="entry name" value="SCP2_sterol-bd_dom_sf"/>
</dbReference>
<dbReference type="PANTHER" id="PTHR33204">
    <property type="entry name" value="TRANSCRIPTIONAL REGULATOR, MARR FAMILY"/>
    <property type="match status" value="1"/>
</dbReference>
<evidence type="ECO:0000313" key="6">
    <source>
        <dbReference type="Proteomes" id="UP000193870"/>
    </source>
</evidence>
<dbReference type="STRING" id="315423.SAMN04488020_11611"/>
<evidence type="ECO:0000256" key="3">
    <source>
        <dbReference type="ARBA" id="ARBA00023163"/>
    </source>
</evidence>
<gene>
    <name evidence="5" type="primary">yodB</name>
    <name evidence="5" type="ORF">PAM7066_03461</name>
</gene>
<dbReference type="EMBL" id="FWFV01000015">
    <property type="protein sequence ID" value="SLN68549.1"/>
    <property type="molecule type" value="Genomic_DNA"/>
</dbReference>
<dbReference type="InterPro" id="IPR011991">
    <property type="entry name" value="ArsR-like_HTH"/>
</dbReference>
<dbReference type="PANTHER" id="PTHR33204:SF18">
    <property type="entry name" value="TRANSCRIPTIONAL REGULATORY PROTEIN"/>
    <property type="match status" value="1"/>
</dbReference>
<keyword evidence="1" id="KW-0805">Transcription regulation</keyword>
<name>A0A1Y5TSE8_9RHOB</name>
<dbReference type="RefSeq" id="WP_175484712.1">
    <property type="nucleotide sequence ID" value="NZ_FOPF01000016.1"/>
</dbReference>
<dbReference type="CDD" id="cd00090">
    <property type="entry name" value="HTH_ARSR"/>
    <property type="match status" value="1"/>
</dbReference>
<keyword evidence="6" id="KW-1185">Reference proteome</keyword>
<accession>A0A1Y5TSE8</accession>
<keyword evidence="2" id="KW-0238">DNA-binding</keyword>
<dbReference type="Pfam" id="PF01638">
    <property type="entry name" value="HxlR"/>
    <property type="match status" value="1"/>
</dbReference>
<organism evidence="5 6">
    <name type="scientific">Palleronia marisminoris</name>
    <dbReference type="NCBI Taxonomy" id="315423"/>
    <lineage>
        <taxon>Bacteria</taxon>
        <taxon>Pseudomonadati</taxon>
        <taxon>Pseudomonadota</taxon>
        <taxon>Alphaproteobacteria</taxon>
        <taxon>Rhodobacterales</taxon>
        <taxon>Roseobacteraceae</taxon>
        <taxon>Palleronia</taxon>
    </lineage>
</organism>
<dbReference type="AlphaFoldDB" id="A0A1Y5TSE8"/>
<dbReference type="InterPro" id="IPR036390">
    <property type="entry name" value="WH_DNA-bd_sf"/>
</dbReference>
<evidence type="ECO:0000256" key="2">
    <source>
        <dbReference type="ARBA" id="ARBA00023125"/>
    </source>
</evidence>
<dbReference type="PROSITE" id="PS51118">
    <property type="entry name" value="HTH_HXLR"/>
    <property type="match status" value="1"/>
</dbReference>